<reference evidence="3" key="1">
    <citation type="submission" date="2017-09" db="EMBL/GenBank/DDBJ databases">
        <title>Depth-based differentiation of microbial function through sediment-hosted aquifers and enrichment of novel symbionts in the deep terrestrial subsurface.</title>
        <authorList>
            <person name="Probst A.J."/>
            <person name="Ladd B."/>
            <person name="Jarett J.K."/>
            <person name="Geller-Mcgrath D.E."/>
            <person name="Sieber C.M.K."/>
            <person name="Emerson J.B."/>
            <person name="Anantharaman K."/>
            <person name="Thomas B.C."/>
            <person name="Malmstrom R."/>
            <person name="Stieglmeier M."/>
            <person name="Klingl A."/>
            <person name="Woyke T."/>
            <person name="Ryan C.M."/>
            <person name="Banfield J.F."/>
        </authorList>
    </citation>
    <scope>NUCLEOTIDE SEQUENCE [LARGE SCALE GENOMIC DNA]</scope>
</reference>
<accession>A0A2M7BYE2</accession>
<keyword evidence="1" id="KW-0472">Membrane</keyword>
<organism evidence="2 3">
    <name type="scientific">Candidatus Nealsonbacteria bacterium CG03_land_8_20_14_0_80_36_12</name>
    <dbReference type="NCBI Taxonomy" id="1974701"/>
    <lineage>
        <taxon>Bacteria</taxon>
        <taxon>Candidatus Nealsoniibacteriota</taxon>
    </lineage>
</organism>
<dbReference type="EMBL" id="PEUV01000026">
    <property type="protein sequence ID" value="PIV12695.1"/>
    <property type="molecule type" value="Genomic_DNA"/>
</dbReference>
<gene>
    <name evidence="2" type="ORF">COS47_01230</name>
</gene>
<evidence type="ECO:0000256" key="1">
    <source>
        <dbReference type="SAM" id="Phobius"/>
    </source>
</evidence>
<feature type="transmembrane region" description="Helical" evidence="1">
    <location>
        <begin position="30"/>
        <end position="53"/>
    </location>
</feature>
<evidence type="ECO:0000313" key="2">
    <source>
        <dbReference type="EMBL" id="PIV12695.1"/>
    </source>
</evidence>
<sequence length="133" mass="14492">MVVFLGSAVASAINYLYHMVLGRMLGPVDYGIFSSLLSLTYVYGIPVSVLNLIGLKYVSSLRQSGGVEQAAGFFRWFGKKIILFSLILFLFSLAISPLVAKFLRLSSVHWVIMANVITLIGIYGGFCSSTIQG</sequence>
<dbReference type="Proteomes" id="UP000230324">
    <property type="component" value="Unassembled WGS sequence"/>
</dbReference>
<dbReference type="AlphaFoldDB" id="A0A2M7BYE2"/>
<comment type="caution">
    <text evidence="2">The sequence shown here is derived from an EMBL/GenBank/DDBJ whole genome shotgun (WGS) entry which is preliminary data.</text>
</comment>
<evidence type="ECO:0000313" key="3">
    <source>
        <dbReference type="Proteomes" id="UP000230324"/>
    </source>
</evidence>
<protein>
    <submittedName>
        <fullName evidence="2">Uncharacterized protein</fullName>
    </submittedName>
</protein>
<name>A0A2M7BYE2_9BACT</name>
<keyword evidence="1" id="KW-0812">Transmembrane</keyword>
<feature type="transmembrane region" description="Helical" evidence="1">
    <location>
        <begin position="81"/>
        <end position="102"/>
    </location>
</feature>
<keyword evidence="1" id="KW-1133">Transmembrane helix</keyword>
<proteinExistence type="predicted"/>
<feature type="transmembrane region" description="Helical" evidence="1">
    <location>
        <begin position="108"/>
        <end position="126"/>
    </location>
</feature>
<feature type="non-terminal residue" evidence="2">
    <location>
        <position position="133"/>
    </location>
</feature>